<evidence type="ECO:0000313" key="2">
    <source>
        <dbReference type="EMBL" id="KKL44764.1"/>
    </source>
</evidence>
<accession>A0A0F9C6H5</accession>
<dbReference type="EMBL" id="LAZR01034641">
    <property type="protein sequence ID" value="KKL44764.1"/>
    <property type="molecule type" value="Genomic_DNA"/>
</dbReference>
<gene>
    <name evidence="2" type="ORF">LCGC14_2362440</name>
</gene>
<dbReference type="AlphaFoldDB" id="A0A0F9C6H5"/>
<feature type="region of interest" description="Disordered" evidence="1">
    <location>
        <begin position="1"/>
        <end position="32"/>
    </location>
</feature>
<protein>
    <submittedName>
        <fullName evidence="2">Uncharacterized protein</fullName>
    </submittedName>
</protein>
<reference evidence="2" key="1">
    <citation type="journal article" date="2015" name="Nature">
        <title>Complex archaea that bridge the gap between prokaryotes and eukaryotes.</title>
        <authorList>
            <person name="Spang A."/>
            <person name="Saw J.H."/>
            <person name="Jorgensen S.L."/>
            <person name="Zaremba-Niedzwiedzka K."/>
            <person name="Martijn J."/>
            <person name="Lind A.E."/>
            <person name="van Eijk R."/>
            <person name="Schleper C."/>
            <person name="Guy L."/>
            <person name="Ettema T.J."/>
        </authorList>
    </citation>
    <scope>NUCLEOTIDE SEQUENCE</scope>
</reference>
<feature type="compositionally biased region" description="Basic and acidic residues" evidence="1">
    <location>
        <begin position="1"/>
        <end position="13"/>
    </location>
</feature>
<feature type="non-terminal residue" evidence="2">
    <location>
        <position position="1"/>
    </location>
</feature>
<comment type="caution">
    <text evidence="2">The sequence shown here is derived from an EMBL/GenBank/DDBJ whole genome shotgun (WGS) entry which is preliminary data.</text>
</comment>
<organism evidence="2">
    <name type="scientific">marine sediment metagenome</name>
    <dbReference type="NCBI Taxonomy" id="412755"/>
    <lineage>
        <taxon>unclassified sequences</taxon>
        <taxon>metagenomes</taxon>
        <taxon>ecological metagenomes</taxon>
    </lineage>
</organism>
<name>A0A0F9C6H5_9ZZZZ</name>
<evidence type="ECO:0000256" key="1">
    <source>
        <dbReference type="SAM" id="MobiDB-lite"/>
    </source>
</evidence>
<sequence length="111" mass="12101">RACDLAPETREPPKPTPPDGTWAGEGEQPSEPVTICMPGESADLGLGRITAAGDRPILIGLTGPGHITVWAQEPEDSWPGTRQQYERYEFIRMTGHTTAAVEYLLSIWKGN</sequence>
<proteinExistence type="predicted"/>